<dbReference type="GO" id="GO:0016020">
    <property type="term" value="C:membrane"/>
    <property type="evidence" value="ECO:0007669"/>
    <property type="project" value="TreeGrafter"/>
</dbReference>
<feature type="active site" description="Nucleophile" evidence="7">
    <location>
        <position position="600"/>
    </location>
</feature>
<dbReference type="GO" id="GO:0005930">
    <property type="term" value="C:axoneme"/>
    <property type="evidence" value="ECO:0007669"/>
    <property type="project" value="UniProtKB-SubCell"/>
</dbReference>
<evidence type="ECO:0000256" key="8">
    <source>
        <dbReference type="RuleBase" id="RU361262"/>
    </source>
</evidence>
<comment type="caution">
    <text evidence="10">The sequence shown here is derived from an EMBL/GenBank/DDBJ whole genome shotgun (WGS) entry which is preliminary data.</text>
</comment>
<keyword evidence="3" id="KW-0677">Repeat</keyword>
<dbReference type="GO" id="GO:0016042">
    <property type="term" value="P:lipid catabolic process"/>
    <property type="evidence" value="ECO:0007669"/>
    <property type="project" value="UniProtKB-UniRule"/>
</dbReference>
<dbReference type="EC" id="3.1.1.-" evidence="8"/>
<dbReference type="PANTHER" id="PTHR24185:SF1">
    <property type="entry name" value="CALCIUM-INDEPENDENT PHOSPHOLIPASE A2-GAMMA"/>
    <property type="match status" value="1"/>
</dbReference>
<evidence type="ECO:0000256" key="1">
    <source>
        <dbReference type="ARBA" id="ARBA00004430"/>
    </source>
</evidence>
<reference evidence="10 11" key="1">
    <citation type="journal article" date="2024" name="Nat. Commun.">
        <title>Phylogenomics reveals the evolutionary origins of lichenization in chlorophyte algae.</title>
        <authorList>
            <person name="Puginier C."/>
            <person name="Libourel C."/>
            <person name="Otte J."/>
            <person name="Skaloud P."/>
            <person name="Haon M."/>
            <person name="Grisel S."/>
            <person name="Petersen M."/>
            <person name="Berrin J.G."/>
            <person name="Delaux P.M."/>
            <person name="Dal Grande F."/>
            <person name="Keller J."/>
        </authorList>
    </citation>
    <scope>NUCLEOTIDE SEQUENCE [LARGE SCALE GENOMIC DNA]</scope>
    <source>
        <strain evidence="10 11">SAG 2036</strain>
    </source>
</reference>
<feature type="domain" description="PNPLA" evidence="9">
    <location>
        <begin position="562"/>
        <end position="796"/>
    </location>
</feature>
<keyword evidence="11" id="KW-1185">Reference proteome</keyword>
<organism evidence="10 11">
    <name type="scientific">Symbiochloris irregularis</name>
    <dbReference type="NCBI Taxonomy" id="706552"/>
    <lineage>
        <taxon>Eukaryota</taxon>
        <taxon>Viridiplantae</taxon>
        <taxon>Chlorophyta</taxon>
        <taxon>core chlorophytes</taxon>
        <taxon>Trebouxiophyceae</taxon>
        <taxon>Trebouxiales</taxon>
        <taxon>Trebouxiaceae</taxon>
        <taxon>Symbiochloris</taxon>
    </lineage>
</organism>
<evidence type="ECO:0000256" key="5">
    <source>
        <dbReference type="ARBA" id="ARBA00022963"/>
    </source>
</evidence>
<dbReference type="PANTHER" id="PTHR24185">
    <property type="entry name" value="CALCIUM-INDEPENDENT PHOSPHOLIPASE A2-GAMMA"/>
    <property type="match status" value="1"/>
</dbReference>
<dbReference type="InterPro" id="IPR002641">
    <property type="entry name" value="PNPLA_dom"/>
</dbReference>
<keyword evidence="4 7" id="KW-0378">Hydrolase</keyword>
<comment type="subcellular location">
    <subcellularLocation>
        <location evidence="1">Cytoplasm</location>
        <location evidence="1">Cytoskeleton</location>
        <location evidence="1">Cilium axoneme</location>
    </subcellularLocation>
</comment>
<dbReference type="InterPro" id="IPR003591">
    <property type="entry name" value="Leu-rich_rpt_typical-subtyp"/>
</dbReference>
<dbReference type="Proteomes" id="UP001465755">
    <property type="component" value="Unassembled WGS sequence"/>
</dbReference>
<dbReference type="SUPFAM" id="SSF52058">
    <property type="entry name" value="L domain-like"/>
    <property type="match status" value="1"/>
</dbReference>
<comment type="function">
    <text evidence="8">Lipolytic acyl hydrolase (LAH).</text>
</comment>
<dbReference type="InterPro" id="IPR016035">
    <property type="entry name" value="Acyl_Trfase/lysoPLipase"/>
</dbReference>
<evidence type="ECO:0000313" key="11">
    <source>
        <dbReference type="Proteomes" id="UP001465755"/>
    </source>
</evidence>
<accession>A0AAW1NTQ2</accession>
<dbReference type="GO" id="GO:0004620">
    <property type="term" value="F:phospholipase activity"/>
    <property type="evidence" value="ECO:0007669"/>
    <property type="project" value="TreeGrafter"/>
</dbReference>
<dbReference type="Gene3D" id="3.80.10.10">
    <property type="entry name" value="Ribonuclease Inhibitor"/>
    <property type="match status" value="1"/>
</dbReference>
<dbReference type="SUPFAM" id="SSF48371">
    <property type="entry name" value="ARM repeat"/>
    <property type="match status" value="1"/>
</dbReference>
<comment type="similarity">
    <text evidence="8">Belongs to the patatin family.</text>
</comment>
<evidence type="ECO:0000256" key="2">
    <source>
        <dbReference type="ARBA" id="ARBA00022614"/>
    </source>
</evidence>
<evidence type="ECO:0000256" key="4">
    <source>
        <dbReference type="ARBA" id="ARBA00022801"/>
    </source>
</evidence>
<dbReference type="PROSITE" id="PS51635">
    <property type="entry name" value="PNPLA"/>
    <property type="match status" value="1"/>
</dbReference>
<dbReference type="SMART" id="SM00369">
    <property type="entry name" value="LRR_TYP"/>
    <property type="match status" value="4"/>
</dbReference>
<dbReference type="Pfam" id="PF13855">
    <property type="entry name" value="LRR_8"/>
    <property type="match status" value="1"/>
</dbReference>
<evidence type="ECO:0000256" key="6">
    <source>
        <dbReference type="ARBA" id="ARBA00023098"/>
    </source>
</evidence>
<keyword evidence="6 7" id="KW-0443">Lipid metabolism</keyword>
<evidence type="ECO:0000313" key="10">
    <source>
        <dbReference type="EMBL" id="KAK9791390.1"/>
    </source>
</evidence>
<name>A0AAW1NTQ2_9CHLO</name>
<keyword evidence="5 7" id="KW-0442">Lipid degradation</keyword>
<keyword evidence="2" id="KW-0433">Leucine-rich repeat</keyword>
<feature type="short sequence motif" description="GXGXXG" evidence="7">
    <location>
        <begin position="566"/>
        <end position="571"/>
    </location>
</feature>
<dbReference type="InterPro" id="IPR016024">
    <property type="entry name" value="ARM-type_fold"/>
</dbReference>
<evidence type="ECO:0000256" key="3">
    <source>
        <dbReference type="ARBA" id="ARBA00022737"/>
    </source>
</evidence>
<dbReference type="GO" id="GO:0006631">
    <property type="term" value="P:fatty acid metabolic process"/>
    <property type="evidence" value="ECO:0007669"/>
    <property type="project" value="TreeGrafter"/>
</dbReference>
<comment type="domain">
    <text evidence="8">The nitrogen atoms of the two glycine residues in the GGXR motif define the oxyanion hole, and stabilize the oxyanion that forms during the nucleophilic attack by the catalytic serine during substrate cleavage.</text>
</comment>
<gene>
    <name evidence="10" type="ORF">WJX73_001236</name>
</gene>
<feature type="non-terminal residue" evidence="10">
    <location>
        <position position="865"/>
    </location>
</feature>
<proteinExistence type="inferred from homology"/>
<dbReference type="InterPro" id="IPR011989">
    <property type="entry name" value="ARM-like"/>
</dbReference>
<evidence type="ECO:0000259" key="9">
    <source>
        <dbReference type="PROSITE" id="PS51635"/>
    </source>
</evidence>
<dbReference type="Pfam" id="PF01734">
    <property type="entry name" value="Patatin"/>
    <property type="match status" value="1"/>
</dbReference>
<dbReference type="InterPro" id="IPR001611">
    <property type="entry name" value="Leu-rich_rpt"/>
</dbReference>
<dbReference type="SUPFAM" id="SSF52151">
    <property type="entry name" value="FabD/lysophospholipase-like"/>
    <property type="match status" value="1"/>
</dbReference>
<dbReference type="EMBL" id="JALJOQ010000177">
    <property type="protein sequence ID" value="KAK9791390.1"/>
    <property type="molecule type" value="Genomic_DNA"/>
</dbReference>
<feature type="short sequence motif" description="GXSXG" evidence="7">
    <location>
        <begin position="598"/>
        <end position="602"/>
    </location>
</feature>
<feature type="short sequence motif" description="DGA/G" evidence="7">
    <location>
        <begin position="783"/>
        <end position="785"/>
    </location>
</feature>
<feature type="active site" description="Proton acceptor" evidence="7">
    <location>
        <position position="783"/>
    </location>
</feature>
<dbReference type="InterPro" id="IPR032675">
    <property type="entry name" value="LRR_dom_sf"/>
</dbReference>
<dbReference type="Gene3D" id="1.25.10.10">
    <property type="entry name" value="Leucine-rich Repeat Variant"/>
    <property type="match status" value="1"/>
</dbReference>
<sequence length="865" mass="93133">MGEAVTSGLCITLDSQLVCFTLSSDLPDRFCNTRRVRDRASLSNNLPRKVKFLRFQRSYSLKEDQIATSTVEWTSDDPDAVVVSKLKNAAQRTAGLVEEKVRLQISIPHDTGGLVTAATFQKDVEASLIVEKLPPQLRQICLSRVSPSGSAAPALLSMLLQQCALEGLAELGCAEGIMPLWDGNVAGRLACLRVLDLSKCGLSTLPGAVAGLTTLRSLDVSSNRLTVLPKELGGLLKLRRLMADNNLITAVPLELRACVEMREISLESNRLAMPVMDLRSLSHLNSLQLWGNPLEFVPELSPCTALRRLSLVNVRMVSSHDFSACAVDVGNLTSYMGRGSKLGPLFGLIFRRSSCSHPLLASALGKIAEDPGSCAAIAREVGAIQQLILMALSEHEVVVEQACKTIGLLGRHNSLTSQEIIASDVMSAMVTLIASLRHKRQLAGLGVISGLALSSESAARKLLSPVVLSCLQELIRNGAHDVQAGALETLGNLAFCRPNKATFLHTPHLLSRISQLALGTMSATTAQVRHQAIRALAILGENEEVRKATKRPRIERRGLRILSMDGGGMKGIGMIRLLRQLEERTGRPIADLFDLVCGTSTGGILAVSLALKRFTLEECEEIYRRLGQKVFSRANSVAKTADIDGKKADETWRESLYRVYRSGQQNMRVAVYGAKHDAAMFEAMLQDICVFEREGGVGGNAMVDTAVLGAPKCFVVATLASTTPAGPFVFRNYELPLASSALASRIGACPGSSSHEVWQAVRASSAAPYYLDDFKCGGQRFQDGAATANNPAAIAIQEARLLWPDHPIECVVSLGSGAVPHAPRERSMSSYLDTGSVLIESASETERTAAILATLLSMVPGVQYY</sequence>
<protein>
    <recommendedName>
        <fullName evidence="8">Patatin</fullName>
        <ecNumber evidence="8">3.1.1.-</ecNumber>
    </recommendedName>
</protein>
<dbReference type="AlphaFoldDB" id="A0AAW1NTQ2"/>
<evidence type="ECO:0000256" key="7">
    <source>
        <dbReference type="PROSITE-ProRule" id="PRU01161"/>
    </source>
</evidence>
<dbReference type="Gene3D" id="3.40.1090.10">
    <property type="entry name" value="Cytosolic phospholipase A2 catalytic domain"/>
    <property type="match status" value="1"/>
</dbReference>